<evidence type="ECO:0000313" key="3">
    <source>
        <dbReference type="Proteomes" id="UP000053593"/>
    </source>
</evidence>
<keyword evidence="3" id="KW-1185">Reference proteome</keyword>
<feature type="domain" description="Fungal STAND N-terminal Goodbye" evidence="1">
    <location>
        <begin position="22"/>
        <end position="100"/>
    </location>
</feature>
<protein>
    <recommendedName>
        <fullName evidence="1">Fungal STAND N-terminal Goodbye domain-containing protein</fullName>
    </recommendedName>
</protein>
<dbReference type="EMBL" id="KN834790">
    <property type="protein sequence ID" value="KIK57529.1"/>
    <property type="molecule type" value="Genomic_DNA"/>
</dbReference>
<gene>
    <name evidence="2" type="ORF">GYMLUDRAFT_752009</name>
</gene>
<sequence>MSIPRTTVASTPPVTSSFENLWAKALMDYKEQTGHDFHEDQIAQFSACHSVDDVVYILEIQSKGLEAFRKKGKNIRNVLKPFVRLIELFDDTASEAAAAVCDFPDR</sequence>
<name>A0A0D0C542_9AGAR</name>
<organism evidence="2 3">
    <name type="scientific">Collybiopsis luxurians FD-317 M1</name>
    <dbReference type="NCBI Taxonomy" id="944289"/>
    <lineage>
        <taxon>Eukaryota</taxon>
        <taxon>Fungi</taxon>
        <taxon>Dikarya</taxon>
        <taxon>Basidiomycota</taxon>
        <taxon>Agaricomycotina</taxon>
        <taxon>Agaricomycetes</taxon>
        <taxon>Agaricomycetidae</taxon>
        <taxon>Agaricales</taxon>
        <taxon>Marasmiineae</taxon>
        <taxon>Omphalotaceae</taxon>
        <taxon>Collybiopsis</taxon>
        <taxon>Collybiopsis luxurians</taxon>
    </lineage>
</organism>
<accession>A0A0D0C542</accession>
<evidence type="ECO:0000259" key="1">
    <source>
        <dbReference type="Pfam" id="PF17109"/>
    </source>
</evidence>
<proteinExistence type="predicted"/>
<evidence type="ECO:0000313" key="2">
    <source>
        <dbReference type="EMBL" id="KIK57529.1"/>
    </source>
</evidence>
<dbReference type="HOGENOM" id="CLU_150158_0_0_1"/>
<dbReference type="Pfam" id="PF17109">
    <property type="entry name" value="Goodbye"/>
    <property type="match status" value="1"/>
</dbReference>
<dbReference type="InterPro" id="IPR031350">
    <property type="entry name" value="Goodbye_dom"/>
</dbReference>
<dbReference type="AlphaFoldDB" id="A0A0D0C542"/>
<reference evidence="2 3" key="1">
    <citation type="submission" date="2014-04" db="EMBL/GenBank/DDBJ databases">
        <title>Evolutionary Origins and Diversification of the Mycorrhizal Mutualists.</title>
        <authorList>
            <consortium name="DOE Joint Genome Institute"/>
            <consortium name="Mycorrhizal Genomics Consortium"/>
            <person name="Kohler A."/>
            <person name="Kuo A."/>
            <person name="Nagy L.G."/>
            <person name="Floudas D."/>
            <person name="Copeland A."/>
            <person name="Barry K.W."/>
            <person name="Cichocki N."/>
            <person name="Veneault-Fourrey C."/>
            <person name="LaButti K."/>
            <person name="Lindquist E.A."/>
            <person name="Lipzen A."/>
            <person name="Lundell T."/>
            <person name="Morin E."/>
            <person name="Murat C."/>
            <person name="Riley R."/>
            <person name="Ohm R."/>
            <person name="Sun H."/>
            <person name="Tunlid A."/>
            <person name="Henrissat B."/>
            <person name="Grigoriev I.V."/>
            <person name="Hibbett D.S."/>
            <person name="Martin F."/>
        </authorList>
    </citation>
    <scope>NUCLEOTIDE SEQUENCE [LARGE SCALE GENOMIC DNA]</scope>
    <source>
        <strain evidence="2 3">FD-317 M1</strain>
    </source>
</reference>
<dbReference type="Proteomes" id="UP000053593">
    <property type="component" value="Unassembled WGS sequence"/>
</dbReference>